<dbReference type="PROSITE" id="PS51194">
    <property type="entry name" value="HELICASE_CTER"/>
    <property type="match status" value="1"/>
</dbReference>
<feature type="domain" description="Helicase C-terminal" evidence="3">
    <location>
        <begin position="291"/>
        <end position="448"/>
    </location>
</feature>
<organism evidence="4">
    <name type="scientific">marine sediment metagenome</name>
    <dbReference type="NCBI Taxonomy" id="412755"/>
    <lineage>
        <taxon>unclassified sequences</taxon>
        <taxon>metagenomes</taxon>
        <taxon>ecological metagenomes</taxon>
    </lineage>
</organism>
<dbReference type="EMBL" id="LAZR01000129">
    <property type="protein sequence ID" value="KKN88414.1"/>
    <property type="molecule type" value="Genomic_DNA"/>
</dbReference>
<feature type="domain" description="Helicase ATP-binding" evidence="2">
    <location>
        <begin position="13"/>
        <end position="172"/>
    </location>
</feature>
<dbReference type="Pfam" id="PF00176">
    <property type="entry name" value="SNF2-rel_dom"/>
    <property type="match status" value="1"/>
</dbReference>
<proteinExistence type="predicted"/>
<dbReference type="InterPro" id="IPR038718">
    <property type="entry name" value="SNF2-like_sf"/>
</dbReference>
<dbReference type="GO" id="GO:0005524">
    <property type="term" value="F:ATP binding"/>
    <property type="evidence" value="ECO:0007669"/>
    <property type="project" value="InterPro"/>
</dbReference>
<dbReference type="Gene3D" id="3.40.50.10810">
    <property type="entry name" value="Tandem AAA-ATPase domain"/>
    <property type="match status" value="1"/>
</dbReference>
<dbReference type="SMART" id="SM00487">
    <property type="entry name" value="DEXDc"/>
    <property type="match status" value="1"/>
</dbReference>
<dbReference type="PANTHER" id="PTHR45766:SF6">
    <property type="entry name" value="SWI_SNF-RELATED MATRIX-ASSOCIATED ACTIN-DEPENDENT REGULATOR OF CHROMATIN SUBFAMILY A-LIKE PROTEIN 1"/>
    <property type="match status" value="1"/>
</dbReference>
<dbReference type="InterPro" id="IPR001650">
    <property type="entry name" value="Helicase_C-like"/>
</dbReference>
<name>A0A0F9U9W0_9ZZZZ</name>
<reference evidence="4" key="1">
    <citation type="journal article" date="2015" name="Nature">
        <title>Complex archaea that bridge the gap between prokaryotes and eukaryotes.</title>
        <authorList>
            <person name="Spang A."/>
            <person name="Saw J.H."/>
            <person name="Jorgensen S.L."/>
            <person name="Zaremba-Niedzwiedzka K."/>
            <person name="Martijn J."/>
            <person name="Lind A.E."/>
            <person name="van Eijk R."/>
            <person name="Schleper C."/>
            <person name="Guy L."/>
            <person name="Ettema T.J."/>
        </authorList>
    </citation>
    <scope>NUCLEOTIDE SEQUENCE</scope>
</reference>
<dbReference type="SUPFAM" id="SSF52540">
    <property type="entry name" value="P-loop containing nucleoside triphosphate hydrolases"/>
    <property type="match status" value="2"/>
</dbReference>
<dbReference type="PANTHER" id="PTHR45766">
    <property type="entry name" value="DNA ANNEALING HELICASE AND ENDONUCLEASE ZRANB3 FAMILY MEMBER"/>
    <property type="match status" value="1"/>
</dbReference>
<dbReference type="GO" id="GO:0031297">
    <property type="term" value="P:replication fork processing"/>
    <property type="evidence" value="ECO:0007669"/>
    <property type="project" value="TreeGrafter"/>
</dbReference>
<accession>A0A0F9U9W0</accession>
<dbReference type="Pfam" id="PF00271">
    <property type="entry name" value="Helicase_C"/>
    <property type="match status" value="1"/>
</dbReference>
<dbReference type="GO" id="GO:0006281">
    <property type="term" value="P:DNA repair"/>
    <property type="evidence" value="ECO:0007669"/>
    <property type="project" value="TreeGrafter"/>
</dbReference>
<dbReference type="InterPro" id="IPR014001">
    <property type="entry name" value="Helicase_ATP-bd"/>
</dbReference>
<comment type="caution">
    <text evidence="4">The sequence shown here is derived from an EMBL/GenBank/DDBJ whole genome shotgun (WGS) entry which is preliminary data.</text>
</comment>
<dbReference type="CDD" id="cd18793">
    <property type="entry name" value="SF2_C_SNF"/>
    <property type="match status" value="1"/>
</dbReference>
<dbReference type="GO" id="GO:0016787">
    <property type="term" value="F:hydrolase activity"/>
    <property type="evidence" value="ECO:0007669"/>
    <property type="project" value="UniProtKB-KW"/>
</dbReference>
<dbReference type="InterPro" id="IPR049730">
    <property type="entry name" value="SNF2/RAD54-like_C"/>
</dbReference>
<protein>
    <recommendedName>
        <fullName evidence="5">Helicase ATP-binding domain-containing protein</fullName>
    </recommendedName>
</protein>
<dbReference type="InterPro" id="IPR000330">
    <property type="entry name" value="SNF2_N"/>
</dbReference>
<evidence type="ECO:0000256" key="1">
    <source>
        <dbReference type="ARBA" id="ARBA00022801"/>
    </source>
</evidence>
<gene>
    <name evidence="4" type="ORF">LCGC14_0249770</name>
</gene>
<dbReference type="SMART" id="SM00490">
    <property type="entry name" value="HELICc"/>
    <property type="match status" value="1"/>
</dbReference>
<dbReference type="AlphaFoldDB" id="A0A0F9U9W0"/>
<evidence type="ECO:0008006" key="5">
    <source>
        <dbReference type="Google" id="ProtNLM"/>
    </source>
</evidence>
<evidence type="ECO:0000259" key="2">
    <source>
        <dbReference type="PROSITE" id="PS51192"/>
    </source>
</evidence>
<evidence type="ECO:0000313" key="4">
    <source>
        <dbReference type="EMBL" id="KKN88414.1"/>
    </source>
</evidence>
<evidence type="ECO:0000259" key="3">
    <source>
        <dbReference type="PROSITE" id="PS51194"/>
    </source>
</evidence>
<dbReference type="PROSITE" id="PS51192">
    <property type="entry name" value="HELICASE_ATP_BIND_1"/>
    <property type="match status" value="1"/>
</dbReference>
<keyword evidence="1" id="KW-0378">Hydrolase</keyword>
<sequence>MTELFPYQKEDVLQMERFNGRILNASQMGLGKTLVTLTYLQQHPEALPAVVVCPSSVKYVWEHEALTHIQMHSQVLEGQKPPQNGDHLFSNPGKLIILNYDILQYWVAWLRKLKPQTLILDECHKVKSRTTKVTKAAKSLSRSIPNMFALSGTPLTNRPAELWPTLNMLRPDLYPAFWPFGIKHCAGKKSYWGWEFKGATNVKELHDKLTKQLMIRRRKKDVLDLPPKVRQTIPCELSDRTEYEEASNDLIGWLRKNNPRKAGESKMMAMVRLGYLLRLAARLKLKSVVRWINRFHLESEDEKLIVFAHHKGMIRVIKKRCRAKSVVIDGSVAGQRRKAMADQFQQDKKTRLLIGNIQAAGVGLTLTAASTVAFAELDWVPGNMLQAEDRPHRIGQTKTVWIYYLVAGDTVEEKLCKVLQEKQKIITRILDGDLGDGKEFDVFNELLGLLGV</sequence>
<dbReference type="InterPro" id="IPR027417">
    <property type="entry name" value="P-loop_NTPase"/>
</dbReference>
<dbReference type="Gene3D" id="3.40.50.300">
    <property type="entry name" value="P-loop containing nucleotide triphosphate hydrolases"/>
    <property type="match status" value="1"/>
</dbReference>